<name>I3W0U9_9MICC</name>
<geneLocation type="plasmid" evidence="1">
    <name>pJ337-114</name>
</geneLocation>
<sequence length="387" mass="43598">MVDGGGKISAYLWSWRVYSVFDDYLSKRPEQVPDLVAEIKDRPTNGDSLTIRFGALPPGYYDIRKQVGASLRALLGVPSEYKDLGKDEFIDSTFGEVPVDPLPGNTWLTLELRRPVRLKADANSRYLWNDMKECEPFVESFREDMLPAFDAISACLCILHPEWVDHPQAEPERIYIGGEGKGPTFVPRFSMGQPTVSIQREWTEVPTDALNDAAMFAAPLLKSNREALTAPAGWLTEARREAQRQSDDPFRRFMFAYFGLEMLANKFVKARRAEVVDKIAIKAQVPLDQLIWPLPDDESSDPFRSAVFKFALMAVELSDDPSKDIEAFRPLQKKRNKIAHGSSIDLHTLPAAEAEYLLKRYLGLVAQDSSNRHASTTENLGTGLRID</sequence>
<dbReference type="AlphaFoldDB" id="I3W0U9"/>
<protein>
    <recommendedName>
        <fullName evidence="2">Apea-like HEPN domain-containing protein</fullName>
    </recommendedName>
</protein>
<organism evidence="1">
    <name type="scientific">Arthrobacter sp. J3.37</name>
    <dbReference type="NCBI Taxonomy" id="347208"/>
    <lineage>
        <taxon>Bacteria</taxon>
        <taxon>Bacillati</taxon>
        <taxon>Actinomycetota</taxon>
        <taxon>Actinomycetes</taxon>
        <taxon>Micrococcales</taxon>
        <taxon>Micrococcaceae</taxon>
        <taxon>Arthrobacter</taxon>
    </lineage>
</organism>
<evidence type="ECO:0000313" key="1">
    <source>
        <dbReference type="EMBL" id="AFK89226.1"/>
    </source>
</evidence>
<accession>I3W0U9</accession>
<keyword evidence="1" id="KW-0614">Plasmid</keyword>
<proteinExistence type="predicted"/>
<evidence type="ECO:0008006" key="2">
    <source>
        <dbReference type="Google" id="ProtNLM"/>
    </source>
</evidence>
<dbReference type="EMBL" id="JQ418527">
    <property type="protein sequence ID" value="AFK89226.1"/>
    <property type="molecule type" value="Genomic_DNA"/>
</dbReference>
<reference evidence="1" key="1">
    <citation type="submission" date="2012-01" db="EMBL/GenBank/DDBJ databases">
        <authorList>
            <person name="Summers A.O."/>
            <person name="Wireman J."/>
            <person name="Sale K."/>
        </authorList>
    </citation>
    <scope>NUCLEOTIDE SEQUENCE</scope>
    <source>
        <strain evidence="1">J3-37</strain>
        <plasmid evidence="1">pJ337-114</plasmid>
    </source>
</reference>
<dbReference type="RefSeq" id="WP_015062397.1">
    <property type="nucleotide sequence ID" value="NC_019338.1"/>
</dbReference>